<evidence type="ECO:0000256" key="1">
    <source>
        <dbReference type="SAM" id="SignalP"/>
    </source>
</evidence>
<protein>
    <submittedName>
        <fullName evidence="2">Isoleucine N-monooxygenase 2-like</fullName>
    </submittedName>
</protein>
<proteinExistence type="predicted"/>
<evidence type="ECO:0000313" key="3">
    <source>
        <dbReference type="Proteomes" id="UP000265520"/>
    </source>
</evidence>
<sequence length="50" mass="5371">MLGTSMTIMLFARMLHGFTWSVPPDQSIIDLSESHGGTTKANPLVALAEP</sequence>
<dbReference type="EMBL" id="LXQA010175290">
    <property type="protein sequence ID" value="MCI29831.1"/>
    <property type="molecule type" value="Genomic_DNA"/>
</dbReference>
<feature type="non-terminal residue" evidence="2">
    <location>
        <position position="50"/>
    </location>
</feature>
<accession>A0A392QZQ3</accession>
<feature type="chain" id="PRO_5017251459" evidence="1">
    <location>
        <begin position="22"/>
        <end position="50"/>
    </location>
</feature>
<comment type="caution">
    <text evidence="2">The sequence shown here is derived from an EMBL/GenBank/DDBJ whole genome shotgun (WGS) entry which is preliminary data.</text>
</comment>
<dbReference type="GO" id="GO:0004497">
    <property type="term" value="F:monooxygenase activity"/>
    <property type="evidence" value="ECO:0007669"/>
    <property type="project" value="UniProtKB-KW"/>
</dbReference>
<reference evidence="2 3" key="1">
    <citation type="journal article" date="2018" name="Front. Plant Sci.">
        <title>Red Clover (Trifolium pratense) and Zigzag Clover (T. medium) - A Picture of Genomic Similarities and Differences.</title>
        <authorList>
            <person name="Dluhosova J."/>
            <person name="Istvanek J."/>
            <person name="Nedelnik J."/>
            <person name="Repkova J."/>
        </authorList>
    </citation>
    <scope>NUCLEOTIDE SEQUENCE [LARGE SCALE GENOMIC DNA]</scope>
    <source>
        <strain evidence="3">cv. 10/8</strain>
        <tissue evidence="2">Leaf</tissue>
    </source>
</reference>
<feature type="signal peptide" evidence="1">
    <location>
        <begin position="1"/>
        <end position="21"/>
    </location>
</feature>
<keyword evidence="1" id="KW-0732">Signal</keyword>
<evidence type="ECO:0000313" key="2">
    <source>
        <dbReference type="EMBL" id="MCI29831.1"/>
    </source>
</evidence>
<dbReference type="AlphaFoldDB" id="A0A392QZQ3"/>
<organism evidence="2 3">
    <name type="scientific">Trifolium medium</name>
    <dbReference type="NCBI Taxonomy" id="97028"/>
    <lineage>
        <taxon>Eukaryota</taxon>
        <taxon>Viridiplantae</taxon>
        <taxon>Streptophyta</taxon>
        <taxon>Embryophyta</taxon>
        <taxon>Tracheophyta</taxon>
        <taxon>Spermatophyta</taxon>
        <taxon>Magnoliopsida</taxon>
        <taxon>eudicotyledons</taxon>
        <taxon>Gunneridae</taxon>
        <taxon>Pentapetalae</taxon>
        <taxon>rosids</taxon>
        <taxon>fabids</taxon>
        <taxon>Fabales</taxon>
        <taxon>Fabaceae</taxon>
        <taxon>Papilionoideae</taxon>
        <taxon>50 kb inversion clade</taxon>
        <taxon>NPAAA clade</taxon>
        <taxon>Hologalegina</taxon>
        <taxon>IRL clade</taxon>
        <taxon>Trifolieae</taxon>
        <taxon>Trifolium</taxon>
    </lineage>
</organism>
<dbReference type="InterPro" id="IPR051382">
    <property type="entry name" value="CYP450_AA/FA_Hydroxylases"/>
</dbReference>
<dbReference type="Proteomes" id="UP000265520">
    <property type="component" value="Unassembled WGS sequence"/>
</dbReference>
<keyword evidence="3" id="KW-1185">Reference proteome</keyword>
<keyword evidence="2" id="KW-0503">Monooxygenase</keyword>
<name>A0A392QZQ3_9FABA</name>
<dbReference type="PANTHER" id="PTHR47949:SF4">
    <property type="entry name" value="TYROSINE N-MONOOXYGENASE"/>
    <property type="match status" value="1"/>
</dbReference>
<dbReference type="PANTHER" id="PTHR47949">
    <property type="entry name" value="CYTOCHROME P450 703A2-RELATED-RELATED"/>
    <property type="match status" value="1"/>
</dbReference>
<keyword evidence="2" id="KW-0560">Oxidoreductase</keyword>